<dbReference type="Gene3D" id="2.70.150.10">
    <property type="entry name" value="Calcium-transporting ATPase, cytoplasmic transduction domain A"/>
    <property type="match status" value="1"/>
</dbReference>
<dbReference type="AlphaFoldDB" id="A1SY18"/>
<evidence type="ECO:0000256" key="13">
    <source>
        <dbReference type="SAM" id="Phobius"/>
    </source>
</evidence>
<dbReference type="NCBIfam" id="TIGR01494">
    <property type="entry name" value="ATPase_P-type"/>
    <property type="match status" value="2"/>
</dbReference>
<comment type="subcellular location">
    <subcellularLocation>
        <location evidence="1">Cell membrane</location>
        <topology evidence="1">Multi-pass membrane protein</topology>
    </subcellularLocation>
</comment>
<keyword evidence="7" id="KW-0547">Nucleotide-binding</keyword>
<feature type="transmembrane region" description="Helical" evidence="13">
    <location>
        <begin position="92"/>
        <end position="111"/>
    </location>
</feature>
<dbReference type="PRINTS" id="PR00120">
    <property type="entry name" value="HATPASE"/>
</dbReference>
<dbReference type="InterPro" id="IPR050510">
    <property type="entry name" value="Cation_transp_ATPase_P-type"/>
</dbReference>
<evidence type="ECO:0000256" key="9">
    <source>
        <dbReference type="ARBA" id="ARBA00022842"/>
    </source>
</evidence>
<dbReference type="SFLD" id="SFLDF00027">
    <property type="entry name" value="p-type_atpase"/>
    <property type="match status" value="1"/>
</dbReference>
<evidence type="ECO:0000259" key="14">
    <source>
        <dbReference type="SMART" id="SM00831"/>
    </source>
</evidence>
<dbReference type="InterPro" id="IPR023298">
    <property type="entry name" value="ATPase_P-typ_TM_dom_sf"/>
</dbReference>
<dbReference type="SUPFAM" id="SSF56784">
    <property type="entry name" value="HAD-like"/>
    <property type="match status" value="1"/>
</dbReference>
<dbReference type="SUPFAM" id="SSF81653">
    <property type="entry name" value="Calcium ATPase, transduction domain A"/>
    <property type="match status" value="1"/>
</dbReference>
<feature type="transmembrane region" description="Helical" evidence="13">
    <location>
        <begin position="257"/>
        <end position="275"/>
    </location>
</feature>
<dbReference type="SFLD" id="SFLDG00002">
    <property type="entry name" value="C1.7:_P-type_atpase_like"/>
    <property type="match status" value="1"/>
</dbReference>
<dbReference type="STRING" id="357804.Ping_2670"/>
<feature type="transmembrane region" description="Helical" evidence="13">
    <location>
        <begin position="725"/>
        <end position="748"/>
    </location>
</feature>
<keyword evidence="9" id="KW-0460">Magnesium</keyword>
<dbReference type="InterPro" id="IPR006068">
    <property type="entry name" value="ATPase_P-typ_cation-transptr_C"/>
</dbReference>
<dbReference type="Pfam" id="PF00690">
    <property type="entry name" value="Cation_ATPase_N"/>
    <property type="match status" value="1"/>
</dbReference>
<dbReference type="PROSITE" id="PS00154">
    <property type="entry name" value="ATPASE_E1_E2"/>
    <property type="match status" value="1"/>
</dbReference>
<evidence type="ECO:0000256" key="11">
    <source>
        <dbReference type="ARBA" id="ARBA00022989"/>
    </source>
</evidence>
<dbReference type="SMART" id="SM00831">
    <property type="entry name" value="Cation_ATPase_N"/>
    <property type="match status" value="1"/>
</dbReference>
<dbReference type="HOGENOM" id="CLU_002360_3_3_6"/>
<evidence type="ECO:0000256" key="2">
    <source>
        <dbReference type="ARBA" id="ARBA00005675"/>
    </source>
</evidence>
<dbReference type="EMBL" id="CP000510">
    <property type="protein sequence ID" value="ABM04383.1"/>
    <property type="molecule type" value="Genomic_DNA"/>
</dbReference>
<dbReference type="InterPro" id="IPR018303">
    <property type="entry name" value="ATPase_P-typ_P_site"/>
</dbReference>
<dbReference type="Gene3D" id="3.40.50.1000">
    <property type="entry name" value="HAD superfamily/HAD-like"/>
    <property type="match status" value="1"/>
</dbReference>
<dbReference type="Gene3D" id="1.20.1110.10">
    <property type="entry name" value="Calcium-transporting ATPase, transmembrane domain"/>
    <property type="match status" value="1"/>
</dbReference>
<dbReference type="Pfam" id="PF13246">
    <property type="entry name" value="Cation_ATPase"/>
    <property type="match status" value="1"/>
</dbReference>
<dbReference type="Proteomes" id="UP000000639">
    <property type="component" value="Chromosome"/>
</dbReference>
<evidence type="ECO:0000256" key="6">
    <source>
        <dbReference type="ARBA" id="ARBA00022723"/>
    </source>
</evidence>
<evidence type="ECO:0000256" key="1">
    <source>
        <dbReference type="ARBA" id="ARBA00004651"/>
    </source>
</evidence>
<keyword evidence="8" id="KW-0067">ATP-binding</keyword>
<dbReference type="SFLD" id="SFLDS00003">
    <property type="entry name" value="Haloacid_Dehalogenase"/>
    <property type="match status" value="1"/>
</dbReference>
<evidence type="ECO:0000256" key="12">
    <source>
        <dbReference type="ARBA" id="ARBA00023136"/>
    </source>
</evidence>
<dbReference type="Pfam" id="PF00122">
    <property type="entry name" value="E1-E2_ATPase"/>
    <property type="match status" value="1"/>
</dbReference>
<evidence type="ECO:0000256" key="5">
    <source>
        <dbReference type="ARBA" id="ARBA00022692"/>
    </source>
</evidence>
<proteinExistence type="inferred from homology"/>
<dbReference type="InterPro" id="IPR001757">
    <property type="entry name" value="P_typ_ATPase"/>
</dbReference>
<feature type="transmembrane region" description="Helical" evidence="13">
    <location>
        <begin position="769"/>
        <end position="791"/>
    </location>
</feature>
<keyword evidence="12 13" id="KW-0472">Membrane</keyword>
<accession>A1SY18</accession>
<feature type="transmembrane region" description="Helical" evidence="13">
    <location>
        <begin position="834"/>
        <end position="852"/>
    </location>
</feature>
<reference evidence="15 16" key="1">
    <citation type="submission" date="2007-01" db="EMBL/GenBank/DDBJ databases">
        <title>Complete sequence of Psychromonas ingrahamii 37.</title>
        <authorList>
            <consortium name="US DOE Joint Genome Institute"/>
            <person name="Copeland A."/>
            <person name="Lucas S."/>
            <person name="Lapidus A."/>
            <person name="Barry K."/>
            <person name="Detter J.C."/>
            <person name="Glavina del Rio T."/>
            <person name="Hammon N."/>
            <person name="Israni S."/>
            <person name="Dalin E."/>
            <person name="Tice H."/>
            <person name="Pitluck S."/>
            <person name="Thompson L.S."/>
            <person name="Brettin T."/>
            <person name="Bruce D."/>
            <person name="Han C."/>
            <person name="Tapia R."/>
            <person name="Schmutz J."/>
            <person name="Larimer F."/>
            <person name="Land M."/>
            <person name="Hauser L."/>
            <person name="Kyrpides N."/>
            <person name="Ivanova N."/>
            <person name="Staley J."/>
            <person name="Richardson P."/>
        </authorList>
    </citation>
    <scope>NUCLEOTIDE SEQUENCE [LARGE SCALE GENOMIC DNA]</scope>
    <source>
        <strain evidence="15 16">37</strain>
    </source>
</reference>
<dbReference type="GO" id="GO:0015662">
    <property type="term" value="F:P-type ion transporter activity"/>
    <property type="evidence" value="ECO:0007669"/>
    <property type="project" value="UniProtKB-ARBA"/>
</dbReference>
<organism evidence="15 16">
    <name type="scientific">Psychromonas ingrahamii (strain DSM 17664 / CCUG 51855 / 37)</name>
    <dbReference type="NCBI Taxonomy" id="357804"/>
    <lineage>
        <taxon>Bacteria</taxon>
        <taxon>Pseudomonadati</taxon>
        <taxon>Pseudomonadota</taxon>
        <taxon>Gammaproteobacteria</taxon>
        <taxon>Alteromonadales</taxon>
        <taxon>Psychromonadaceae</taxon>
        <taxon>Psychromonas</taxon>
    </lineage>
</organism>
<dbReference type="GO" id="GO:0016887">
    <property type="term" value="F:ATP hydrolysis activity"/>
    <property type="evidence" value="ECO:0007669"/>
    <property type="project" value="InterPro"/>
</dbReference>
<evidence type="ECO:0000256" key="8">
    <source>
        <dbReference type="ARBA" id="ARBA00022840"/>
    </source>
</evidence>
<dbReference type="InterPro" id="IPR023214">
    <property type="entry name" value="HAD_sf"/>
</dbReference>
<dbReference type="FunFam" id="2.70.150.10:FF:000160">
    <property type="entry name" value="Sarcoplasmic/endoplasmic reticulum calcium ATPase 1"/>
    <property type="match status" value="1"/>
</dbReference>
<dbReference type="FunFam" id="3.40.50.1000:FF:000211">
    <property type="entry name" value="Plasma membrane ATPase"/>
    <property type="match status" value="1"/>
</dbReference>
<dbReference type="Gene3D" id="3.40.1110.10">
    <property type="entry name" value="Calcium-transporting ATPase, cytoplasmic domain N"/>
    <property type="match status" value="1"/>
</dbReference>
<gene>
    <name evidence="15" type="ordered locus">Ping_2670</name>
</gene>
<dbReference type="GO" id="GO:0005524">
    <property type="term" value="F:ATP binding"/>
    <property type="evidence" value="ECO:0007669"/>
    <property type="project" value="UniProtKB-KW"/>
</dbReference>
<dbReference type="PANTHER" id="PTHR43294">
    <property type="entry name" value="SODIUM/POTASSIUM-TRANSPORTING ATPASE SUBUNIT ALPHA"/>
    <property type="match status" value="1"/>
</dbReference>
<evidence type="ECO:0000256" key="4">
    <source>
        <dbReference type="ARBA" id="ARBA00022553"/>
    </source>
</evidence>
<evidence type="ECO:0000313" key="16">
    <source>
        <dbReference type="Proteomes" id="UP000000639"/>
    </source>
</evidence>
<keyword evidence="3" id="KW-1003">Cell membrane</keyword>
<dbReference type="eggNOG" id="COG0474">
    <property type="taxonomic scope" value="Bacteria"/>
</dbReference>
<dbReference type="InterPro" id="IPR044492">
    <property type="entry name" value="P_typ_ATPase_HD_dom"/>
</dbReference>
<dbReference type="InterPro" id="IPR036412">
    <property type="entry name" value="HAD-like_sf"/>
</dbReference>
<dbReference type="KEGG" id="pin:Ping_2670"/>
<protein>
    <submittedName>
        <fullName evidence="15">ATPase, P-type (Transporting), HAD superfamily, subfamily IC</fullName>
    </submittedName>
</protein>
<keyword evidence="11 13" id="KW-1133">Transmembrane helix</keyword>
<dbReference type="InterPro" id="IPR008250">
    <property type="entry name" value="ATPase_P-typ_transduc_dom_A_sf"/>
</dbReference>
<evidence type="ECO:0000256" key="3">
    <source>
        <dbReference type="ARBA" id="ARBA00022475"/>
    </source>
</evidence>
<feature type="transmembrane region" description="Helical" evidence="13">
    <location>
        <begin position="693"/>
        <end position="713"/>
    </location>
</feature>
<dbReference type="SUPFAM" id="SSF81660">
    <property type="entry name" value="Metal cation-transporting ATPase, ATP-binding domain N"/>
    <property type="match status" value="1"/>
</dbReference>
<dbReference type="InterPro" id="IPR004014">
    <property type="entry name" value="ATPase_P-typ_cation-transptr_N"/>
</dbReference>
<keyword evidence="6" id="KW-0479">Metal-binding</keyword>
<keyword evidence="10" id="KW-1278">Translocase</keyword>
<dbReference type="InterPro" id="IPR023299">
    <property type="entry name" value="ATPase_P-typ_cyto_dom_N"/>
</dbReference>
<dbReference type="GO" id="GO:0005886">
    <property type="term" value="C:plasma membrane"/>
    <property type="evidence" value="ECO:0007669"/>
    <property type="project" value="UniProtKB-SubCell"/>
</dbReference>
<feature type="domain" description="Cation-transporting P-type ATPase N-terminal" evidence="14">
    <location>
        <begin position="14"/>
        <end position="88"/>
    </location>
</feature>
<dbReference type="PANTHER" id="PTHR43294:SF21">
    <property type="entry name" value="CATION TRANSPORTING ATPASE"/>
    <property type="match status" value="1"/>
</dbReference>
<dbReference type="PRINTS" id="PR00119">
    <property type="entry name" value="CATATPASE"/>
</dbReference>
<keyword evidence="5 13" id="KW-0812">Transmembrane</keyword>
<keyword evidence="16" id="KW-1185">Reference proteome</keyword>
<name>A1SY18_PSYIN</name>
<sequence>MDKHAQQQESGGATFYSTAAEDVLEQLDVNSTQGLCQEEVQKRQQQYGPNELQEETTPSPYHILLNQFKSIVILILITAAAVAFITARWPEAMALVAVTLINTAIGFFSEYKAVRSMEALRHFGQHRVSVRRQGEKQEIAASELVPGDIVLLGNENLVPADLRLLNKKGARVNESALTGESMPVNKSPDSIDAKAVLHERSCMLYKGTSIIEGEEVEGVVTAIGISTEIGRISQLTAAAKKKAPPLQKRLDQLGKRLAWITLAIAVIIGAAGLAVGRDAVLMIETAIALGIAAIPEGLPIVATIALARGMWLMAKHNALVNRLAAVETLGATSVILTDKTGTLTENKMAVTELVTPLESMSLDEQSKKPVDQHKKNKKLSILRLLKIGALCSNARPDEEGGYSGDPTEIALLDAAVQQGVQLVEEREEVHKVSFDSETMMMATFHQTEDKENDETPYYVAVKGAPEQVLQACSHILTENGSAPLSDEQHREWKKRVDDLAAKGLRLLAFADKEVAEISENPYKNLCFVGLAAMEDPPRTDVREAIEQCQAAGIRVVMVTGDRADTGSAIGQKVGLNIDGMAFHGKELGDLENFSEKKRKKIQDASVFARVTPEQKFNLVKLYQESGQIIAMTGDGVNDAPALKQADIGIAMGKRGTDAAKQVADMVLRDDKFSTIVAAVREGRIIFANIRKSVIFMLCTNIAEVLAVALASLAQLPIPLNPLQILYLNVLTDVFPALALGLGLGSSDVMKRLPREPNEAVLTSHHWRSIGLWSLIIGATVLTALTIALFFFGFDEKRAVTISFLTLAFAKLWFVLNLRDRGTPVLVNDVTTNQWIWLSWAICIALLLLAVYWTPLSALLQTASPGVKGWSLILGLSLVPVALGAIVPGIRFYSSKPRKK</sequence>
<comment type="similarity">
    <text evidence="2">Belongs to the cation transport ATPase (P-type) (TC 3.A.3) family. Type IIA subfamily.</text>
</comment>
<feature type="transmembrane region" description="Helical" evidence="13">
    <location>
        <begin position="872"/>
        <end position="892"/>
    </location>
</feature>
<feature type="transmembrane region" description="Helical" evidence="13">
    <location>
        <begin position="68"/>
        <end position="86"/>
    </location>
</feature>
<dbReference type="InterPro" id="IPR059000">
    <property type="entry name" value="ATPase_P-type_domA"/>
</dbReference>
<dbReference type="RefSeq" id="WP_011770940.1">
    <property type="nucleotide sequence ID" value="NC_008709.1"/>
</dbReference>
<evidence type="ECO:0000256" key="10">
    <source>
        <dbReference type="ARBA" id="ARBA00022967"/>
    </source>
</evidence>
<dbReference type="SUPFAM" id="SSF81665">
    <property type="entry name" value="Calcium ATPase, transmembrane domain M"/>
    <property type="match status" value="1"/>
</dbReference>
<dbReference type="Pfam" id="PF00689">
    <property type="entry name" value="Cation_ATPase_C"/>
    <property type="match status" value="1"/>
</dbReference>
<dbReference type="OrthoDB" id="9814270at2"/>
<evidence type="ECO:0000256" key="7">
    <source>
        <dbReference type="ARBA" id="ARBA00022741"/>
    </source>
</evidence>
<keyword evidence="4" id="KW-0597">Phosphoprotein</keyword>
<dbReference type="GO" id="GO:0046872">
    <property type="term" value="F:metal ion binding"/>
    <property type="evidence" value="ECO:0007669"/>
    <property type="project" value="UniProtKB-KW"/>
</dbReference>
<evidence type="ECO:0000313" key="15">
    <source>
        <dbReference type="EMBL" id="ABM04383.1"/>
    </source>
</evidence>
<feature type="transmembrane region" description="Helical" evidence="13">
    <location>
        <begin position="797"/>
        <end position="813"/>
    </location>
</feature>
<feature type="transmembrane region" description="Helical" evidence="13">
    <location>
        <begin position="287"/>
        <end position="307"/>
    </location>
</feature>
<dbReference type="Pfam" id="PF08282">
    <property type="entry name" value="Hydrolase_3"/>
    <property type="match status" value="1"/>
</dbReference>